<keyword evidence="3" id="KW-0677">Repeat</keyword>
<evidence type="ECO:0000256" key="5">
    <source>
        <dbReference type="SAM" id="MobiDB-lite"/>
    </source>
</evidence>
<evidence type="ECO:0000256" key="4">
    <source>
        <dbReference type="PROSITE-ProRule" id="PRU00221"/>
    </source>
</evidence>
<dbReference type="PROSITE" id="PS50294">
    <property type="entry name" value="WD_REPEATS_REGION"/>
    <property type="match status" value="2"/>
</dbReference>
<dbReference type="EMBL" id="CABPRJ010001446">
    <property type="protein sequence ID" value="VVC37404.1"/>
    <property type="molecule type" value="Genomic_DNA"/>
</dbReference>
<dbReference type="InterPro" id="IPR039085">
    <property type="entry name" value="DCA10"/>
</dbReference>
<dbReference type="PROSITE" id="PS50082">
    <property type="entry name" value="WD_REPEATS_2"/>
    <property type="match status" value="2"/>
</dbReference>
<dbReference type="Proteomes" id="UP000325440">
    <property type="component" value="Unassembled WGS sequence"/>
</dbReference>
<dbReference type="PANTHER" id="PTHR14588:SF2">
    <property type="entry name" value="DDB1- AND CUL4-ASSOCIATED FACTOR 10"/>
    <property type="match status" value="1"/>
</dbReference>
<evidence type="ECO:0000256" key="1">
    <source>
        <dbReference type="ARBA" id="ARBA00005903"/>
    </source>
</evidence>
<keyword evidence="2 4" id="KW-0853">WD repeat</keyword>
<feature type="compositionally biased region" description="Basic and acidic residues" evidence="5">
    <location>
        <begin position="325"/>
        <end position="335"/>
    </location>
</feature>
<accession>A0A5E4N743</accession>
<evidence type="ECO:0000256" key="3">
    <source>
        <dbReference type="ARBA" id="ARBA00022737"/>
    </source>
</evidence>
<feature type="repeat" description="WD" evidence="4">
    <location>
        <begin position="111"/>
        <end position="151"/>
    </location>
</feature>
<evidence type="ECO:0000313" key="6">
    <source>
        <dbReference type="EMBL" id="VVC37404.1"/>
    </source>
</evidence>
<comment type="similarity">
    <text evidence="1">Belongs to the WD repeat DCAF10 family.</text>
</comment>
<gene>
    <name evidence="6" type="ORF">CINCED_3A024100</name>
</gene>
<feature type="region of interest" description="Disordered" evidence="5">
    <location>
        <begin position="325"/>
        <end position="359"/>
    </location>
</feature>
<dbReference type="OrthoDB" id="20669at2759"/>
<feature type="repeat" description="WD" evidence="4">
    <location>
        <begin position="153"/>
        <end position="187"/>
    </location>
</feature>
<dbReference type="Pfam" id="PF00400">
    <property type="entry name" value="WD40"/>
    <property type="match status" value="2"/>
</dbReference>
<keyword evidence="7" id="KW-1185">Reference proteome</keyword>
<organism evidence="6 7">
    <name type="scientific">Cinara cedri</name>
    <dbReference type="NCBI Taxonomy" id="506608"/>
    <lineage>
        <taxon>Eukaryota</taxon>
        <taxon>Metazoa</taxon>
        <taxon>Ecdysozoa</taxon>
        <taxon>Arthropoda</taxon>
        <taxon>Hexapoda</taxon>
        <taxon>Insecta</taxon>
        <taxon>Pterygota</taxon>
        <taxon>Neoptera</taxon>
        <taxon>Paraneoptera</taxon>
        <taxon>Hemiptera</taxon>
        <taxon>Sternorrhyncha</taxon>
        <taxon>Aphidomorpha</taxon>
        <taxon>Aphidoidea</taxon>
        <taxon>Aphididae</taxon>
        <taxon>Lachninae</taxon>
        <taxon>Cinara</taxon>
    </lineage>
</organism>
<dbReference type="InterPro" id="IPR019775">
    <property type="entry name" value="WD40_repeat_CS"/>
</dbReference>
<dbReference type="InterPro" id="IPR015943">
    <property type="entry name" value="WD40/YVTN_repeat-like_dom_sf"/>
</dbReference>
<evidence type="ECO:0000313" key="7">
    <source>
        <dbReference type="Proteomes" id="UP000325440"/>
    </source>
</evidence>
<dbReference type="GO" id="GO:0080008">
    <property type="term" value="C:Cul4-RING E3 ubiquitin ligase complex"/>
    <property type="evidence" value="ECO:0007669"/>
    <property type="project" value="TreeGrafter"/>
</dbReference>
<name>A0A5E4N743_9HEMI</name>
<evidence type="ECO:0000256" key="2">
    <source>
        <dbReference type="ARBA" id="ARBA00022574"/>
    </source>
</evidence>
<sequence length="644" mass="73743">MNTTYYDLDSSQYNLVKRRRTTNFRDTYLRNREYGFRPKYGDQSRLHCEMYTSLYPIARWEYDVSNYDICNPGGIFNLEFSPDGKMLGAACENKCVMLFDPVTQRYITSIKKAHNDCVNCIKFLDSRMLATCSDDTTIAIWDVRNLKENIKVLKGHVNWVKSIEYSVKDNLLVSSGFDGQIYTWDINGYSEEGRIPHNTVCHINGLMRIKLLPDSSKLIICTTSGFILLINNLDLETLATDIQGFKPNMYRLMQLSKTTIPNAAAHTHMFTRKRNRVEFIVDFPRNDDAEIISSIQIHPEGWNVLSRNVTTDEQSEWTCVHDIQEMNAPKERNETEEMSSEEGNTLENSLGNHPMEGRQYRRTHVVIPRDMNNGMNSMIPFSVLGPTRGNRQADLWEAMMNVSGGNRIRSLRYLSEGRERVLGTYSGVRIVRSATGLQEQEDIDEVNEVIVDGRQPSPDGRAERLVTVLINRTGPPDLRMRNYIMGNNRGESARPNRRSNVEVGNVADAVVFIDNRPRRNNYVLNCMNRYQVPPDHKIHRNFNRLTHFIEEANVGRGFIKELCYSNDGRIICSPFSHGIRLLSFSPNCDELSTLHPKVPGIKLNEIGTNVSHANIVLCTKFSPIHPLLVSGCIAGRIVWYQPRI</sequence>
<dbReference type="PANTHER" id="PTHR14588">
    <property type="entry name" value="DDB1- AND CUL4-ASSOCIATED FACTOR 10"/>
    <property type="match status" value="1"/>
</dbReference>
<dbReference type="SMART" id="SM00320">
    <property type="entry name" value="WD40"/>
    <property type="match status" value="5"/>
</dbReference>
<dbReference type="SUPFAM" id="SSF50978">
    <property type="entry name" value="WD40 repeat-like"/>
    <property type="match status" value="1"/>
</dbReference>
<protein>
    <submittedName>
        <fullName evidence="6">WD40/YVTN repeat-like-containing domain,WD40 repeat, conserved site,WD40-repeat-containing domain,WD40</fullName>
    </submittedName>
</protein>
<dbReference type="AlphaFoldDB" id="A0A5E4N743"/>
<reference evidence="6 7" key="1">
    <citation type="submission" date="2019-08" db="EMBL/GenBank/DDBJ databases">
        <authorList>
            <person name="Alioto T."/>
            <person name="Alioto T."/>
            <person name="Gomez Garrido J."/>
        </authorList>
    </citation>
    <scope>NUCLEOTIDE SEQUENCE [LARGE SCALE GENOMIC DNA]</scope>
</reference>
<dbReference type="PROSITE" id="PS00678">
    <property type="entry name" value="WD_REPEATS_1"/>
    <property type="match status" value="2"/>
</dbReference>
<dbReference type="InterPro" id="IPR001680">
    <property type="entry name" value="WD40_rpt"/>
</dbReference>
<dbReference type="InterPro" id="IPR036322">
    <property type="entry name" value="WD40_repeat_dom_sf"/>
</dbReference>
<dbReference type="Gene3D" id="2.130.10.10">
    <property type="entry name" value="YVTN repeat-like/Quinoprotein amine dehydrogenase"/>
    <property type="match status" value="1"/>
</dbReference>
<proteinExistence type="inferred from homology"/>